<feature type="signal peptide" evidence="1">
    <location>
        <begin position="1"/>
        <end position="26"/>
    </location>
</feature>
<evidence type="ECO:0000313" key="3">
    <source>
        <dbReference type="Proteomes" id="UP001630127"/>
    </source>
</evidence>
<protein>
    <submittedName>
        <fullName evidence="2">Uncharacterized protein</fullName>
    </submittedName>
</protein>
<comment type="caution">
    <text evidence="2">The sequence shown here is derived from an EMBL/GenBank/DDBJ whole genome shotgun (WGS) entry which is preliminary data.</text>
</comment>
<evidence type="ECO:0000256" key="1">
    <source>
        <dbReference type="SAM" id="SignalP"/>
    </source>
</evidence>
<dbReference type="EMBL" id="JBJUIK010000005">
    <property type="protein sequence ID" value="KAL3526775.1"/>
    <property type="molecule type" value="Genomic_DNA"/>
</dbReference>
<sequence>MPFSKVDAIIGISLLELVLHLSCGTARYHSSATDHIDHRQALVDAVTGDDPGNGLQPHCWWTHRHRRC</sequence>
<keyword evidence="3" id="KW-1185">Reference proteome</keyword>
<gene>
    <name evidence="2" type="ORF">ACH5RR_011431</name>
</gene>
<name>A0ABD3A4U9_9GENT</name>
<accession>A0ABD3A4U9</accession>
<evidence type="ECO:0000313" key="2">
    <source>
        <dbReference type="EMBL" id="KAL3526775.1"/>
    </source>
</evidence>
<proteinExistence type="predicted"/>
<keyword evidence="1" id="KW-0732">Signal</keyword>
<feature type="chain" id="PRO_5044848864" evidence="1">
    <location>
        <begin position="27"/>
        <end position="68"/>
    </location>
</feature>
<dbReference type="AlphaFoldDB" id="A0ABD3A4U9"/>
<dbReference type="Proteomes" id="UP001630127">
    <property type="component" value="Unassembled WGS sequence"/>
</dbReference>
<reference evidence="2 3" key="1">
    <citation type="submission" date="2024-11" db="EMBL/GenBank/DDBJ databases">
        <title>A near-complete genome assembly of Cinchona calisaya.</title>
        <authorList>
            <person name="Lian D.C."/>
            <person name="Zhao X.W."/>
            <person name="Wei L."/>
        </authorList>
    </citation>
    <scope>NUCLEOTIDE SEQUENCE [LARGE SCALE GENOMIC DNA]</scope>
    <source>
        <tissue evidence="2">Nenye</tissue>
    </source>
</reference>
<organism evidence="2 3">
    <name type="scientific">Cinchona calisaya</name>
    <dbReference type="NCBI Taxonomy" id="153742"/>
    <lineage>
        <taxon>Eukaryota</taxon>
        <taxon>Viridiplantae</taxon>
        <taxon>Streptophyta</taxon>
        <taxon>Embryophyta</taxon>
        <taxon>Tracheophyta</taxon>
        <taxon>Spermatophyta</taxon>
        <taxon>Magnoliopsida</taxon>
        <taxon>eudicotyledons</taxon>
        <taxon>Gunneridae</taxon>
        <taxon>Pentapetalae</taxon>
        <taxon>asterids</taxon>
        <taxon>lamiids</taxon>
        <taxon>Gentianales</taxon>
        <taxon>Rubiaceae</taxon>
        <taxon>Cinchonoideae</taxon>
        <taxon>Cinchoneae</taxon>
        <taxon>Cinchona</taxon>
    </lineage>
</organism>